<dbReference type="RefSeq" id="WP_188684914.1">
    <property type="nucleotide sequence ID" value="NZ_BMIS01000007.1"/>
</dbReference>
<dbReference type="InterPro" id="IPR005303">
    <property type="entry name" value="MOCOS_middle"/>
</dbReference>
<dbReference type="Pfam" id="PF03473">
    <property type="entry name" value="MOSC"/>
    <property type="match status" value="1"/>
</dbReference>
<dbReference type="InterPro" id="IPR011037">
    <property type="entry name" value="Pyrv_Knase-like_insert_dom_sf"/>
</dbReference>
<proteinExistence type="predicted"/>
<protein>
    <recommendedName>
        <fullName evidence="1">MOSC domain-containing protein</fullName>
    </recommendedName>
</protein>
<reference evidence="2" key="1">
    <citation type="journal article" date="2014" name="Int. J. Syst. Evol. Microbiol.">
        <title>Complete genome sequence of Corynebacterium casei LMG S-19264T (=DSM 44701T), isolated from a smear-ripened cheese.</title>
        <authorList>
            <consortium name="US DOE Joint Genome Institute (JGI-PGF)"/>
            <person name="Walter F."/>
            <person name="Albersmeier A."/>
            <person name="Kalinowski J."/>
            <person name="Ruckert C."/>
        </authorList>
    </citation>
    <scope>NUCLEOTIDE SEQUENCE</scope>
    <source>
        <strain evidence="2">CGMCC 1.15388</strain>
    </source>
</reference>
<evidence type="ECO:0000313" key="3">
    <source>
        <dbReference type="Proteomes" id="UP000633136"/>
    </source>
</evidence>
<dbReference type="SUPFAM" id="SSF50800">
    <property type="entry name" value="PK beta-barrel domain-like"/>
    <property type="match status" value="1"/>
</dbReference>
<dbReference type="GO" id="GO:0030170">
    <property type="term" value="F:pyridoxal phosphate binding"/>
    <property type="evidence" value="ECO:0007669"/>
    <property type="project" value="InterPro"/>
</dbReference>
<accession>A0A917ASA3</accession>
<dbReference type="EMBL" id="BMIS01000007">
    <property type="protein sequence ID" value="GGE71409.1"/>
    <property type="molecule type" value="Genomic_DNA"/>
</dbReference>
<organism evidence="2 3">
    <name type="scientific">Nesterenkonia cremea</name>
    <dbReference type="NCBI Taxonomy" id="1882340"/>
    <lineage>
        <taxon>Bacteria</taxon>
        <taxon>Bacillati</taxon>
        <taxon>Actinomycetota</taxon>
        <taxon>Actinomycetes</taxon>
        <taxon>Micrococcales</taxon>
        <taxon>Micrococcaceae</taxon>
        <taxon>Nesterenkonia</taxon>
    </lineage>
</organism>
<keyword evidence="3" id="KW-1185">Reference proteome</keyword>
<name>A0A917ASA3_9MICC</name>
<reference evidence="2" key="2">
    <citation type="submission" date="2020-09" db="EMBL/GenBank/DDBJ databases">
        <authorList>
            <person name="Sun Q."/>
            <person name="Zhou Y."/>
        </authorList>
    </citation>
    <scope>NUCLEOTIDE SEQUENCE</scope>
    <source>
        <strain evidence="2">CGMCC 1.15388</strain>
    </source>
</reference>
<dbReference type="GO" id="GO:0030151">
    <property type="term" value="F:molybdenum ion binding"/>
    <property type="evidence" value="ECO:0007669"/>
    <property type="project" value="InterPro"/>
</dbReference>
<sequence>MSTDPTADLRVTRLGLSPMKGTRHLSHQRVTLDSHGPVGDRQHCLVDPQTGRVLRTVQHPQLLEITAEETETGLRITAPSGAQATVPDAGHTGLTQVGPAQPDPTLPASAAMTVDYWGRAVTVQTLPGEASQLFSTHLGREVLLARAPRGEVVYGGQVTLLHEASLRALQAASGLPEQDQLWHRFRPTAVVVSDTHSTPDFAEESWQGREVGVGTARLLLGAPVPRCAVIDIDPLTGERSGDLLKTLAAVRPVNERGEPSFGVFATVLSPGTMGLGDQFAF</sequence>
<dbReference type="Proteomes" id="UP000633136">
    <property type="component" value="Unassembled WGS sequence"/>
</dbReference>
<dbReference type="AlphaFoldDB" id="A0A917ASA3"/>
<dbReference type="GO" id="GO:0003824">
    <property type="term" value="F:catalytic activity"/>
    <property type="evidence" value="ECO:0007669"/>
    <property type="project" value="InterPro"/>
</dbReference>
<dbReference type="InterPro" id="IPR005302">
    <property type="entry name" value="MoCF_Sase_C"/>
</dbReference>
<dbReference type="Pfam" id="PF03476">
    <property type="entry name" value="MOSC_N"/>
    <property type="match status" value="1"/>
</dbReference>
<comment type="caution">
    <text evidence="2">The sequence shown here is derived from an EMBL/GenBank/DDBJ whole genome shotgun (WGS) entry which is preliminary data.</text>
</comment>
<dbReference type="PROSITE" id="PS51340">
    <property type="entry name" value="MOSC"/>
    <property type="match status" value="1"/>
</dbReference>
<evidence type="ECO:0000313" key="2">
    <source>
        <dbReference type="EMBL" id="GGE71409.1"/>
    </source>
</evidence>
<feature type="domain" description="MOSC" evidence="1">
    <location>
        <begin position="106"/>
        <end position="281"/>
    </location>
</feature>
<gene>
    <name evidence="2" type="ORF">GCM10011401_18110</name>
</gene>
<evidence type="ECO:0000259" key="1">
    <source>
        <dbReference type="PROSITE" id="PS51340"/>
    </source>
</evidence>